<dbReference type="AlphaFoldDB" id="A0A9Q8PF06"/>
<dbReference type="KEGG" id="ffu:CLAFUR5_11210"/>
<dbReference type="RefSeq" id="XP_047765595.1">
    <property type="nucleotide sequence ID" value="XM_047910358.1"/>
</dbReference>
<proteinExistence type="predicted"/>
<evidence type="ECO:0000313" key="2">
    <source>
        <dbReference type="Proteomes" id="UP000756132"/>
    </source>
</evidence>
<reference evidence="1" key="1">
    <citation type="submission" date="2021-12" db="EMBL/GenBank/DDBJ databases">
        <authorList>
            <person name="Zaccaron A."/>
            <person name="Stergiopoulos I."/>
        </authorList>
    </citation>
    <scope>NUCLEOTIDE SEQUENCE</scope>
    <source>
        <strain evidence="1">Race5_Kim</strain>
    </source>
</reference>
<reference evidence="1" key="2">
    <citation type="journal article" date="2022" name="Microb. Genom.">
        <title>A chromosome-scale genome assembly of the tomato pathogen Cladosporium fulvum reveals a compartmentalized genome architecture and the presence of a dispensable chromosome.</title>
        <authorList>
            <person name="Zaccaron A.Z."/>
            <person name="Chen L.H."/>
            <person name="Samaras A."/>
            <person name="Stergiopoulos I."/>
        </authorList>
    </citation>
    <scope>NUCLEOTIDE SEQUENCE</scope>
    <source>
        <strain evidence="1">Race5_Kim</strain>
    </source>
</reference>
<dbReference type="OrthoDB" id="3841656at2759"/>
<protein>
    <submittedName>
        <fullName evidence="1">Uncharacterized protein</fullName>
    </submittedName>
</protein>
<organism evidence="1 2">
    <name type="scientific">Passalora fulva</name>
    <name type="common">Tomato leaf mold</name>
    <name type="synonym">Cladosporium fulvum</name>
    <dbReference type="NCBI Taxonomy" id="5499"/>
    <lineage>
        <taxon>Eukaryota</taxon>
        <taxon>Fungi</taxon>
        <taxon>Dikarya</taxon>
        <taxon>Ascomycota</taxon>
        <taxon>Pezizomycotina</taxon>
        <taxon>Dothideomycetes</taxon>
        <taxon>Dothideomycetidae</taxon>
        <taxon>Mycosphaerellales</taxon>
        <taxon>Mycosphaerellaceae</taxon>
        <taxon>Fulvia</taxon>
    </lineage>
</organism>
<dbReference type="Proteomes" id="UP000756132">
    <property type="component" value="Chromosome 8"/>
</dbReference>
<accession>A0A9Q8PF06</accession>
<sequence length="212" mass="23805">MGINMAESKPAKPTLLTLPQEMRDNIYYFTFHDVKVDLKRSNLVTSNAGLVATCHHVRNEALAVYYKESILIVREALPSQLFRIMRQSPALLIPIIATLRISPAVLGSTEVFTGKLWIPGDQMTTEKLLDVNRKSIKDQRQFWRGFLESHDIKLQKSALQGRVVVRDGVVNMEVWTAEPNSVVTPMWRGAQVVGIMDAVFITGWTSGNLGLL</sequence>
<name>A0A9Q8PF06_PASFU</name>
<evidence type="ECO:0000313" key="1">
    <source>
        <dbReference type="EMBL" id="UJO21229.1"/>
    </source>
</evidence>
<dbReference type="GeneID" id="71991088"/>
<keyword evidence="2" id="KW-1185">Reference proteome</keyword>
<gene>
    <name evidence="1" type="ORF">CLAFUR5_11210</name>
</gene>
<dbReference type="EMBL" id="CP090170">
    <property type="protein sequence ID" value="UJO21229.1"/>
    <property type="molecule type" value="Genomic_DNA"/>
</dbReference>